<dbReference type="PANTHER" id="PTHR24421:SF10">
    <property type="entry name" value="NITRATE_NITRITE SENSOR PROTEIN NARQ"/>
    <property type="match status" value="1"/>
</dbReference>
<feature type="transmembrane region" description="Helical" evidence="9">
    <location>
        <begin position="72"/>
        <end position="90"/>
    </location>
</feature>
<feature type="transmembrane region" description="Helical" evidence="9">
    <location>
        <begin position="12"/>
        <end position="30"/>
    </location>
</feature>
<dbReference type="EMBL" id="BAAAOH010000001">
    <property type="protein sequence ID" value="GAA1974457.1"/>
    <property type="molecule type" value="Genomic_DNA"/>
</dbReference>
<keyword evidence="9" id="KW-0812">Transmembrane</keyword>
<dbReference type="Pfam" id="PF07730">
    <property type="entry name" value="HisKA_3"/>
    <property type="match status" value="1"/>
</dbReference>
<organism evidence="11 12">
    <name type="scientific">Microbacterium pumilum</name>
    <dbReference type="NCBI Taxonomy" id="344165"/>
    <lineage>
        <taxon>Bacteria</taxon>
        <taxon>Bacillati</taxon>
        <taxon>Actinomycetota</taxon>
        <taxon>Actinomycetes</taxon>
        <taxon>Micrococcales</taxon>
        <taxon>Microbacteriaceae</taxon>
        <taxon>Microbacterium</taxon>
    </lineage>
</organism>
<evidence type="ECO:0000256" key="2">
    <source>
        <dbReference type="ARBA" id="ARBA00012438"/>
    </source>
</evidence>
<feature type="transmembrane region" description="Helical" evidence="9">
    <location>
        <begin position="132"/>
        <end position="151"/>
    </location>
</feature>
<comment type="catalytic activity">
    <reaction evidence="1">
        <text>ATP + protein L-histidine = ADP + protein N-phospho-L-histidine.</text>
        <dbReference type="EC" id="2.7.13.3"/>
    </reaction>
</comment>
<comment type="caution">
    <text evidence="11">The sequence shown here is derived from an EMBL/GenBank/DDBJ whole genome shotgun (WGS) entry which is preliminary data.</text>
</comment>
<feature type="domain" description="Signal transduction histidine kinase subgroup 3 dimerisation and phosphoacceptor" evidence="10">
    <location>
        <begin position="400"/>
        <end position="464"/>
    </location>
</feature>
<evidence type="ECO:0000313" key="11">
    <source>
        <dbReference type="EMBL" id="GAA1974457.1"/>
    </source>
</evidence>
<evidence type="ECO:0000256" key="8">
    <source>
        <dbReference type="ARBA" id="ARBA00023012"/>
    </source>
</evidence>
<protein>
    <recommendedName>
        <fullName evidence="2">histidine kinase</fullName>
        <ecNumber evidence="2">2.7.13.3</ecNumber>
    </recommendedName>
</protein>
<dbReference type="InterPro" id="IPR011712">
    <property type="entry name" value="Sig_transdc_His_kin_sub3_dim/P"/>
</dbReference>
<keyword evidence="4" id="KW-0808">Transferase</keyword>
<evidence type="ECO:0000259" key="10">
    <source>
        <dbReference type="Pfam" id="PF07730"/>
    </source>
</evidence>
<feature type="transmembrane region" description="Helical" evidence="9">
    <location>
        <begin position="251"/>
        <end position="270"/>
    </location>
</feature>
<evidence type="ECO:0000256" key="1">
    <source>
        <dbReference type="ARBA" id="ARBA00000085"/>
    </source>
</evidence>
<dbReference type="Gene3D" id="6.10.250.2870">
    <property type="match status" value="1"/>
</dbReference>
<keyword evidence="12" id="KW-1185">Reference proteome</keyword>
<keyword evidence="7" id="KW-0067">ATP-binding</keyword>
<gene>
    <name evidence="11" type="ORF">GCM10009777_03700</name>
</gene>
<keyword evidence="3" id="KW-0597">Phosphoprotein</keyword>
<evidence type="ECO:0000256" key="7">
    <source>
        <dbReference type="ARBA" id="ARBA00022840"/>
    </source>
</evidence>
<sequence>MTAAPATIRRVSIGASGVVMLACAVGLSITENPAASFFAGTGPLPLLLTAAGISLLASGLVVLQLRATWRTGPLLVLASILWFSPVWIAWDSGPLFARSLGTILALFTPFVLATIVMGFPDGREPLPRRHRVLVATGIALGVAAAIFAFSYDPFQDVGCWATCGGSAFLIVPLPWLAGAAFVTASGLDVFVVGVAMLSAFRDATVRRSASSWLAVSASTVLLLGIALKLIVEATAGSRGPGNMWAETGQAAIAGGGLLLSIAIASQIWIIRRRQTAVDAIVQTTSGGQSSAIQESLRQATGDSTLSLAFWLPESQQYIDCDGMPVEPPSDSVEVRTVTIAREGRSVATIGHSALTEIESHLGPALRLAIENESLRVELEVQLRELRSARTRIVIAQDDRRRELERALHDGAQHRLTVLVLQLRALADLADAGDLQCADDLQQGIALARAAIDDLREVARGVYPTILESGGLLSALATYATSAPIAIEFDSVAPERVDRAVEMTAYRFVVSAVEDASRRLASHATVTIVAAGGTLTVTVKDDAADAPAPLPSTLDRVGAIGGLVHAHHGRIVAELPCES</sequence>
<keyword evidence="8" id="KW-0902">Two-component regulatory system</keyword>
<evidence type="ECO:0000256" key="9">
    <source>
        <dbReference type="SAM" id="Phobius"/>
    </source>
</evidence>
<evidence type="ECO:0000256" key="3">
    <source>
        <dbReference type="ARBA" id="ARBA00022553"/>
    </source>
</evidence>
<evidence type="ECO:0000313" key="12">
    <source>
        <dbReference type="Proteomes" id="UP001500326"/>
    </source>
</evidence>
<keyword evidence="9" id="KW-0472">Membrane</keyword>
<evidence type="ECO:0000256" key="4">
    <source>
        <dbReference type="ARBA" id="ARBA00022679"/>
    </source>
</evidence>
<evidence type="ECO:0000256" key="5">
    <source>
        <dbReference type="ARBA" id="ARBA00022741"/>
    </source>
</evidence>
<accession>A0ABN2RTF1</accession>
<name>A0ABN2RTF1_9MICO</name>
<dbReference type="RefSeq" id="WP_344057973.1">
    <property type="nucleotide sequence ID" value="NZ_BAAAOH010000001.1"/>
</dbReference>
<keyword evidence="5" id="KW-0547">Nucleotide-binding</keyword>
<feature type="transmembrane region" description="Helical" evidence="9">
    <location>
        <begin position="42"/>
        <end position="65"/>
    </location>
</feature>
<keyword evidence="9" id="KW-1133">Transmembrane helix</keyword>
<dbReference type="Proteomes" id="UP001500326">
    <property type="component" value="Unassembled WGS sequence"/>
</dbReference>
<proteinExistence type="predicted"/>
<feature type="transmembrane region" description="Helical" evidence="9">
    <location>
        <begin position="212"/>
        <end position="231"/>
    </location>
</feature>
<evidence type="ECO:0000256" key="6">
    <source>
        <dbReference type="ARBA" id="ARBA00022777"/>
    </source>
</evidence>
<reference evidence="11 12" key="1">
    <citation type="journal article" date="2019" name="Int. J. Syst. Evol. Microbiol.">
        <title>The Global Catalogue of Microorganisms (GCM) 10K type strain sequencing project: providing services to taxonomists for standard genome sequencing and annotation.</title>
        <authorList>
            <consortium name="The Broad Institute Genomics Platform"/>
            <consortium name="The Broad Institute Genome Sequencing Center for Infectious Disease"/>
            <person name="Wu L."/>
            <person name="Ma J."/>
        </authorList>
    </citation>
    <scope>NUCLEOTIDE SEQUENCE [LARGE SCALE GENOMIC DNA]</scope>
    <source>
        <strain evidence="11 12">JCM 14902</strain>
    </source>
</reference>
<feature type="transmembrane region" description="Helical" evidence="9">
    <location>
        <begin position="175"/>
        <end position="200"/>
    </location>
</feature>
<feature type="transmembrane region" description="Helical" evidence="9">
    <location>
        <begin position="96"/>
        <end position="120"/>
    </location>
</feature>
<dbReference type="InterPro" id="IPR050482">
    <property type="entry name" value="Sensor_HK_TwoCompSys"/>
</dbReference>
<keyword evidence="6" id="KW-0418">Kinase</keyword>
<dbReference type="EC" id="2.7.13.3" evidence="2"/>
<dbReference type="PANTHER" id="PTHR24421">
    <property type="entry name" value="NITRATE/NITRITE SENSOR PROTEIN NARX-RELATED"/>
    <property type="match status" value="1"/>
</dbReference>